<reference evidence="6" key="1">
    <citation type="submission" date="2018-06" db="EMBL/GenBank/DDBJ databases">
        <authorList>
            <person name="Zhirakovskaya E."/>
        </authorList>
    </citation>
    <scope>NUCLEOTIDE SEQUENCE</scope>
</reference>
<dbReference type="InterPro" id="IPR028364">
    <property type="entry name" value="Ribosomal_uL1/biogenesis"/>
</dbReference>
<dbReference type="GO" id="GO:0019843">
    <property type="term" value="F:rRNA binding"/>
    <property type="evidence" value="ECO:0007669"/>
    <property type="project" value="UniProtKB-KW"/>
</dbReference>
<evidence type="ECO:0000256" key="4">
    <source>
        <dbReference type="ARBA" id="ARBA00022980"/>
    </source>
</evidence>
<dbReference type="InterPro" id="IPR023673">
    <property type="entry name" value="Ribosomal_uL1_CS"/>
</dbReference>
<dbReference type="HAMAP" id="MF_01318_B">
    <property type="entry name" value="Ribosomal_uL1_B"/>
    <property type="match status" value="1"/>
</dbReference>
<dbReference type="InterPro" id="IPR002143">
    <property type="entry name" value="Ribosomal_uL1"/>
</dbReference>
<dbReference type="EMBL" id="UOGH01000111">
    <property type="protein sequence ID" value="VAX29293.1"/>
    <property type="molecule type" value="Genomic_DNA"/>
</dbReference>
<dbReference type="PANTHER" id="PTHR36427:SF3">
    <property type="entry name" value="LARGE RIBOSOMAL SUBUNIT PROTEIN UL1M"/>
    <property type="match status" value="1"/>
</dbReference>
<name>A0A3B1CXQ2_9ZZZZ</name>
<dbReference type="CDD" id="cd00403">
    <property type="entry name" value="Ribosomal_L1"/>
    <property type="match status" value="1"/>
</dbReference>
<evidence type="ECO:0000256" key="3">
    <source>
        <dbReference type="ARBA" id="ARBA00022884"/>
    </source>
</evidence>
<comment type="similarity">
    <text evidence="1">Belongs to the universal ribosomal protein uL1 family.</text>
</comment>
<proteinExistence type="inferred from homology"/>
<accession>A0A3B1CXQ2</accession>
<keyword evidence="3" id="KW-0694">RNA-binding</keyword>
<dbReference type="GO" id="GO:0003735">
    <property type="term" value="F:structural constituent of ribosome"/>
    <property type="evidence" value="ECO:0007669"/>
    <property type="project" value="InterPro"/>
</dbReference>
<dbReference type="NCBIfam" id="TIGR01169">
    <property type="entry name" value="rplA_bact"/>
    <property type="match status" value="1"/>
</dbReference>
<dbReference type="FunFam" id="3.40.50.790:FF:000001">
    <property type="entry name" value="50S ribosomal protein L1"/>
    <property type="match status" value="1"/>
</dbReference>
<dbReference type="PROSITE" id="PS01199">
    <property type="entry name" value="RIBOSOMAL_L1"/>
    <property type="match status" value="1"/>
</dbReference>
<dbReference type="GO" id="GO:0015934">
    <property type="term" value="C:large ribosomal subunit"/>
    <property type="evidence" value="ECO:0007669"/>
    <property type="project" value="InterPro"/>
</dbReference>
<dbReference type="InterPro" id="IPR023674">
    <property type="entry name" value="Ribosomal_uL1-like"/>
</dbReference>
<dbReference type="Gene3D" id="3.30.190.20">
    <property type="match status" value="1"/>
</dbReference>
<dbReference type="InterPro" id="IPR016095">
    <property type="entry name" value="Ribosomal_uL1_3-a/b-sand"/>
</dbReference>
<keyword evidence="5" id="KW-0687">Ribonucleoprotein</keyword>
<gene>
    <name evidence="6" type="ORF">MNBD_NITROSPIRAE02-307</name>
</gene>
<keyword evidence="2" id="KW-0699">rRNA-binding</keyword>
<sequence length="231" mass="24870">MGKKIIEARKKVDTTREYFLDEALDIIRETSFAKFDESVDLAVNLGVDPKKSDQIVRGTVSLPHGTGKKVRVLVFARGEKEKEALEAGADYVGAEDLVEKIQKGWLEFDKAVATPDMMGLVGKIGKILGPRGLMPNPKLGTVTFDVAKAVKEIKAGKVDFRVEKGGIVHMSVGKTSFDNEKLAENIKVALSALMKAKPAAAKGKYIKSVVLSSTMGPGIKVDVSTVIKKAA</sequence>
<dbReference type="InterPro" id="IPR005878">
    <property type="entry name" value="Ribosom_uL1_bac-type"/>
</dbReference>
<evidence type="ECO:0000256" key="2">
    <source>
        <dbReference type="ARBA" id="ARBA00022730"/>
    </source>
</evidence>
<keyword evidence="4 6" id="KW-0689">Ribosomal protein</keyword>
<dbReference type="GO" id="GO:0006412">
    <property type="term" value="P:translation"/>
    <property type="evidence" value="ECO:0007669"/>
    <property type="project" value="InterPro"/>
</dbReference>
<dbReference type="PANTHER" id="PTHR36427">
    <property type="entry name" value="54S RIBOSOMAL PROTEIN L1, MITOCHONDRIAL"/>
    <property type="match status" value="1"/>
</dbReference>
<dbReference type="PIRSF" id="PIRSF002155">
    <property type="entry name" value="Ribosomal_L1"/>
    <property type="match status" value="1"/>
</dbReference>
<evidence type="ECO:0000256" key="5">
    <source>
        <dbReference type="ARBA" id="ARBA00023274"/>
    </source>
</evidence>
<protein>
    <submittedName>
        <fullName evidence="6">LSU ribosomal protein L1p (L10Ae)</fullName>
    </submittedName>
</protein>
<dbReference type="Gene3D" id="3.40.50.790">
    <property type="match status" value="1"/>
</dbReference>
<evidence type="ECO:0000256" key="1">
    <source>
        <dbReference type="ARBA" id="ARBA00010531"/>
    </source>
</evidence>
<organism evidence="6">
    <name type="scientific">hydrothermal vent metagenome</name>
    <dbReference type="NCBI Taxonomy" id="652676"/>
    <lineage>
        <taxon>unclassified sequences</taxon>
        <taxon>metagenomes</taxon>
        <taxon>ecological metagenomes</taxon>
    </lineage>
</organism>
<evidence type="ECO:0000313" key="6">
    <source>
        <dbReference type="EMBL" id="VAX29293.1"/>
    </source>
</evidence>
<dbReference type="AlphaFoldDB" id="A0A3B1CXQ2"/>
<dbReference type="Pfam" id="PF00687">
    <property type="entry name" value="Ribosomal_L1"/>
    <property type="match status" value="1"/>
</dbReference>
<dbReference type="SUPFAM" id="SSF56808">
    <property type="entry name" value="Ribosomal protein L1"/>
    <property type="match status" value="1"/>
</dbReference>